<dbReference type="Gene3D" id="2.60.40.680">
    <property type="match status" value="1"/>
</dbReference>
<dbReference type="SUPFAM" id="SSF49384">
    <property type="entry name" value="Carbohydrate-binding domain"/>
    <property type="match status" value="1"/>
</dbReference>
<evidence type="ECO:0000313" key="5">
    <source>
        <dbReference type="EMBL" id="MCA9376381.1"/>
    </source>
</evidence>
<organism evidence="5 6">
    <name type="scientific">Candidatus Dojkabacteria bacterium</name>
    <dbReference type="NCBI Taxonomy" id="2099670"/>
    <lineage>
        <taxon>Bacteria</taxon>
        <taxon>Candidatus Dojkabacteria</taxon>
    </lineage>
</organism>
<comment type="caution">
    <text evidence="5">The sequence shown here is derived from an EMBL/GenBank/DDBJ whole genome shotgun (WGS) entry which is preliminary data.</text>
</comment>
<feature type="compositionally biased region" description="Basic and acidic residues" evidence="2">
    <location>
        <begin position="754"/>
        <end position="763"/>
    </location>
</feature>
<keyword evidence="3" id="KW-0472">Membrane</keyword>
<dbReference type="GO" id="GO:0030246">
    <property type="term" value="F:carbohydrate binding"/>
    <property type="evidence" value="ECO:0007669"/>
    <property type="project" value="InterPro"/>
</dbReference>
<evidence type="ECO:0000256" key="1">
    <source>
        <dbReference type="SAM" id="Coils"/>
    </source>
</evidence>
<feature type="compositionally biased region" description="Basic and acidic residues" evidence="2">
    <location>
        <begin position="578"/>
        <end position="588"/>
    </location>
</feature>
<keyword evidence="1" id="KW-0175">Coiled coil</keyword>
<feature type="compositionally biased region" description="Polar residues" evidence="2">
    <location>
        <begin position="599"/>
        <end position="629"/>
    </location>
</feature>
<feature type="transmembrane region" description="Helical" evidence="3">
    <location>
        <begin position="460"/>
        <end position="480"/>
    </location>
</feature>
<dbReference type="InterPro" id="IPR008965">
    <property type="entry name" value="CBM2/CBM3_carb-bd_dom_sf"/>
</dbReference>
<evidence type="ECO:0000313" key="6">
    <source>
        <dbReference type="Proteomes" id="UP000741282"/>
    </source>
</evidence>
<feature type="region of interest" description="Disordered" evidence="2">
    <location>
        <begin position="557"/>
        <end position="681"/>
    </location>
</feature>
<evidence type="ECO:0008006" key="7">
    <source>
        <dbReference type="Google" id="ProtNLM"/>
    </source>
</evidence>
<accession>A0A955KXS1</accession>
<dbReference type="Gene3D" id="2.60.40.10">
    <property type="entry name" value="Immunoglobulins"/>
    <property type="match status" value="3"/>
</dbReference>
<dbReference type="EMBL" id="JAGQLN010000002">
    <property type="protein sequence ID" value="MCA9376381.1"/>
    <property type="molecule type" value="Genomic_DNA"/>
</dbReference>
<evidence type="ECO:0000256" key="2">
    <source>
        <dbReference type="SAM" id="MobiDB-lite"/>
    </source>
</evidence>
<feature type="chain" id="PRO_5037212394" description="Cohesin domain-containing protein" evidence="4">
    <location>
        <begin position="24"/>
        <end position="778"/>
    </location>
</feature>
<dbReference type="Proteomes" id="UP000741282">
    <property type="component" value="Unassembled WGS sequence"/>
</dbReference>
<feature type="compositionally biased region" description="Polar residues" evidence="2">
    <location>
        <begin position="646"/>
        <end position="681"/>
    </location>
</feature>
<evidence type="ECO:0000256" key="3">
    <source>
        <dbReference type="SAM" id="Phobius"/>
    </source>
</evidence>
<keyword evidence="3" id="KW-1133">Transmembrane helix</keyword>
<feature type="signal peptide" evidence="4">
    <location>
        <begin position="1"/>
        <end position="23"/>
    </location>
</feature>
<gene>
    <name evidence="5" type="ORF">KC685_00490</name>
</gene>
<feature type="coiled-coil region" evidence="1">
    <location>
        <begin position="479"/>
        <end position="517"/>
    </location>
</feature>
<feature type="compositionally biased region" description="Polar residues" evidence="2">
    <location>
        <begin position="711"/>
        <end position="742"/>
    </location>
</feature>
<dbReference type="AlphaFoldDB" id="A0A955KXS1"/>
<reference evidence="5" key="2">
    <citation type="journal article" date="2021" name="Microbiome">
        <title>Successional dynamics and alternative stable states in a saline activated sludge microbial community over 9 years.</title>
        <authorList>
            <person name="Wang Y."/>
            <person name="Ye J."/>
            <person name="Ju F."/>
            <person name="Liu L."/>
            <person name="Boyd J.A."/>
            <person name="Deng Y."/>
            <person name="Parks D.H."/>
            <person name="Jiang X."/>
            <person name="Yin X."/>
            <person name="Woodcroft B.J."/>
            <person name="Tyson G.W."/>
            <person name="Hugenholtz P."/>
            <person name="Polz M.F."/>
            <person name="Zhang T."/>
        </authorList>
    </citation>
    <scope>NUCLEOTIDE SEQUENCE</scope>
    <source>
        <strain evidence="5">HKST-UBA17</strain>
    </source>
</reference>
<dbReference type="InterPro" id="IPR013783">
    <property type="entry name" value="Ig-like_fold"/>
</dbReference>
<dbReference type="CDD" id="cd08547">
    <property type="entry name" value="Type_II_cohesin"/>
    <property type="match status" value="1"/>
</dbReference>
<sequence>MKKMFTTISALILLMVFPSTAFAAASLFLDTPSKTVYRTASFTVTVNVNSGGQPTNSYQARVTYDSNMILPISATSSGTICTLFIVNPTLTASEATVTCGLANPGYSGSAGRLMNLTFSAAKAGTTTLNIDNGSSKILANDGLGTNVMGSSSGLTINIIERPPSAVVIPTPTITSEIGESGTWTSADQIVMKWNKPTGATKFSFLLTTDKNAKPSLDPAKLVSDLTTTLKDLAEGEYYFKVVASNGEEFSDIATYTFNVDRSSPESLDLVIQPSAENPIDTAPIIGFNATDKGSGISRYSISIDGGDFFDSTPPYSFEEITGGEHTITVRAYDLTGNFTEKTLTFSVIRIPPPVIQVPFADSVVQINGMLSISGTGERGTVVLIYLDGELIGTAQVNNEGIFLFDHRTAISDGGHELYVVSRNPGGVLSASSDITNITIQNTLAPVASQSIVDQIKDSNILTICMGTGFVLVIFFILLLFKRRKEVDEIEDRLNEARLEVDQELQNIERKLRDEIEKEPLLGNAQGKKLEHAVSSAIDSTDKAITTLLHPDRIVGAKKQKNISHKKKIKPRSVNPTEVSDHLSTKSSEDVTTVPVRLSGNGSSITPELTRPQDTPDMSTNPYGTITGEQISERSRPSAGLSDDLRSSSLTPVNGVSTLSTTSTPADQRSDTPISTDLPSETVIPQNTLSETLTTVDQHLSDLIKLDSDNSYDQTDQRIASSNTDLSEITPSSNETKDQQPISTDIYGNVSSQTKGRDDLDPSKKPIQGNNTPFPPSYQ</sequence>
<proteinExistence type="predicted"/>
<evidence type="ECO:0000256" key="4">
    <source>
        <dbReference type="SAM" id="SignalP"/>
    </source>
</evidence>
<reference evidence="5" key="1">
    <citation type="submission" date="2020-04" db="EMBL/GenBank/DDBJ databases">
        <authorList>
            <person name="Zhang T."/>
        </authorList>
    </citation>
    <scope>NUCLEOTIDE SEQUENCE</scope>
    <source>
        <strain evidence="5">HKST-UBA17</strain>
    </source>
</reference>
<keyword evidence="3" id="KW-0812">Transmembrane</keyword>
<feature type="region of interest" description="Disordered" evidence="2">
    <location>
        <begin position="711"/>
        <end position="778"/>
    </location>
</feature>
<protein>
    <recommendedName>
        <fullName evidence="7">Cohesin domain-containing protein</fullName>
    </recommendedName>
</protein>
<name>A0A955KXS1_9BACT</name>
<keyword evidence="4" id="KW-0732">Signal</keyword>
<feature type="compositionally biased region" description="Basic residues" evidence="2">
    <location>
        <begin position="557"/>
        <end position="570"/>
    </location>
</feature>